<organism evidence="2">
    <name type="scientific">uncultured Gemmatimonadota bacterium</name>
    <dbReference type="NCBI Taxonomy" id="203437"/>
    <lineage>
        <taxon>Bacteria</taxon>
        <taxon>Pseudomonadati</taxon>
        <taxon>Gemmatimonadota</taxon>
        <taxon>environmental samples</taxon>
    </lineage>
</organism>
<proteinExistence type="predicted"/>
<feature type="non-terminal residue" evidence="2">
    <location>
        <position position="1"/>
    </location>
</feature>
<feature type="compositionally biased region" description="Basic residues" evidence="1">
    <location>
        <begin position="132"/>
        <end position="149"/>
    </location>
</feature>
<accession>A0A6J4MMM1</accession>
<feature type="compositionally biased region" description="Basic and acidic residues" evidence="1">
    <location>
        <begin position="251"/>
        <end position="265"/>
    </location>
</feature>
<evidence type="ECO:0000313" key="2">
    <source>
        <dbReference type="EMBL" id="CAA9363601.1"/>
    </source>
</evidence>
<reference evidence="2" key="1">
    <citation type="submission" date="2020-02" db="EMBL/GenBank/DDBJ databases">
        <authorList>
            <person name="Meier V. D."/>
        </authorList>
    </citation>
    <scope>NUCLEOTIDE SEQUENCE</scope>
    <source>
        <strain evidence="2">AVDCRST_MAG68</strain>
    </source>
</reference>
<feature type="compositionally biased region" description="Basic and acidic residues" evidence="1">
    <location>
        <begin position="189"/>
        <end position="199"/>
    </location>
</feature>
<feature type="compositionally biased region" description="Basic and acidic residues" evidence="1">
    <location>
        <begin position="350"/>
        <end position="362"/>
    </location>
</feature>
<protein>
    <submittedName>
        <fullName evidence="2">tRNA-modifying protein YgfZ</fullName>
    </submittedName>
</protein>
<evidence type="ECO:0000256" key="1">
    <source>
        <dbReference type="SAM" id="MobiDB-lite"/>
    </source>
</evidence>
<feature type="compositionally biased region" description="Low complexity" evidence="1">
    <location>
        <begin position="93"/>
        <end position="103"/>
    </location>
</feature>
<feature type="region of interest" description="Disordered" evidence="1">
    <location>
        <begin position="1"/>
        <end position="324"/>
    </location>
</feature>
<sequence>ERYHGGGFAAAPGTRGARGGLQRGRGARRRAPLRRHAGGVQRGARDGGRGRTRRPRAHPHVGEGPRQDAARDDHQRPAEGAGGAGGVRGHAHGQGAHAGRAARLPPSRRGADGDPPRGAGRHRGAPPQVRAAHVRALGRRLGRGGRAGRVRAQCGRTGGARARGGRLGDGRRRLPRGRVRRGGGDGGGDEVRGERDRVRPVRAGGGAPRAVGGAAGARRPGRAPRGAGGHRDAEDRGGASALRRRPVGGGDPHRGVRGDGDDGARHLLHQGVLHGAGGDREDRPPRPREPPPARLPPGRRPRSGRRHPHLPRGHGEGGGEADECGLLADDGAGGGAGICAARAGAGGGGPDRRGGRARREGGEAPLPARTCV</sequence>
<feature type="compositionally biased region" description="Basic residues" evidence="1">
    <location>
        <begin position="297"/>
        <end position="312"/>
    </location>
</feature>
<dbReference type="EMBL" id="CADCTW010000213">
    <property type="protein sequence ID" value="CAA9363601.1"/>
    <property type="molecule type" value="Genomic_DNA"/>
</dbReference>
<feature type="compositionally biased region" description="Gly residues" evidence="1">
    <location>
        <begin position="156"/>
        <end position="165"/>
    </location>
</feature>
<name>A0A6J4MMM1_9BACT</name>
<feature type="region of interest" description="Disordered" evidence="1">
    <location>
        <begin position="340"/>
        <end position="372"/>
    </location>
</feature>
<feature type="compositionally biased region" description="Basic and acidic residues" evidence="1">
    <location>
        <begin position="277"/>
        <end position="291"/>
    </location>
</feature>
<feature type="compositionally biased region" description="Basic and acidic residues" evidence="1">
    <location>
        <begin position="60"/>
        <end position="77"/>
    </location>
</feature>
<feature type="non-terminal residue" evidence="2">
    <location>
        <position position="372"/>
    </location>
</feature>
<dbReference type="AlphaFoldDB" id="A0A6J4MMM1"/>
<gene>
    <name evidence="2" type="ORF">AVDCRST_MAG68-4658</name>
</gene>
<feature type="compositionally biased region" description="Low complexity" evidence="1">
    <location>
        <begin position="208"/>
        <end position="218"/>
    </location>
</feature>
<feature type="compositionally biased region" description="Basic residues" evidence="1">
    <location>
        <begin position="50"/>
        <end position="59"/>
    </location>
</feature>
<feature type="compositionally biased region" description="Basic residues" evidence="1">
    <location>
        <begin position="25"/>
        <end position="37"/>
    </location>
</feature>